<dbReference type="EMBL" id="PVNL01000084">
    <property type="protein sequence ID" value="PRQ06083.1"/>
    <property type="molecule type" value="Genomic_DNA"/>
</dbReference>
<evidence type="ECO:0000259" key="1">
    <source>
        <dbReference type="Pfam" id="PF17517"/>
    </source>
</evidence>
<evidence type="ECO:0000313" key="3">
    <source>
        <dbReference type="Proteomes" id="UP000238823"/>
    </source>
</evidence>
<reference evidence="2 3" key="1">
    <citation type="submission" date="2018-03" db="EMBL/GenBank/DDBJ databases">
        <title>Draft Genome Sequences of the Obligatory Marine Myxobacteria Enhygromyxa salina SWB007.</title>
        <authorList>
            <person name="Poehlein A."/>
            <person name="Moghaddam J.A."/>
            <person name="Harms H."/>
            <person name="Alanjari M."/>
            <person name="Koenig G.M."/>
            <person name="Daniel R."/>
            <person name="Schaeberle T.F."/>
        </authorList>
    </citation>
    <scope>NUCLEOTIDE SEQUENCE [LARGE SCALE GENOMIC DNA]</scope>
    <source>
        <strain evidence="2 3">SWB007</strain>
    </source>
</reference>
<evidence type="ECO:0000313" key="2">
    <source>
        <dbReference type="EMBL" id="PRQ06083.1"/>
    </source>
</evidence>
<accession>A0A2S9YLU9</accession>
<dbReference type="AlphaFoldDB" id="A0A2S9YLU9"/>
<dbReference type="Proteomes" id="UP000238823">
    <property type="component" value="Unassembled WGS sequence"/>
</dbReference>
<dbReference type="InterPro" id="IPR035234">
    <property type="entry name" value="IgGFc-bd_N"/>
</dbReference>
<gene>
    <name evidence="2" type="ORF">ENSA7_42230</name>
</gene>
<dbReference type="PANTHER" id="PTHR46534">
    <property type="entry name" value="IGGFC_BINDING DOMAIN-CONTAINING PROTEIN"/>
    <property type="match status" value="1"/>
</dbReference>
<comment type="caution">
    <text evidence="2">The sequence shown here is derived from an EMBL/GenBank/DDBJ whole genome shotgun (WGS) entry which is preliminary data.</text>
</comment>
<dbReference type="RefSeq" id="WP_146157958.1">
    <property type="nucleotide sequence ID" value="NZ_PVNL01000084.1"/>
</dbReference>
<protein>
    <recommendedName>
        <fullName evidence="1">IgGFc-binding protein N-terminal domain-containing protein</fullName>
    </recommendedName>
</protein>
<dbReference type="OrthoDB" id="5524783at2"/>
<name>A0A2S9YLU9_9BACT</name>
<feature type="domain" description="IgGFc-binding protein N-terminal" evidence="1">
    <location>
        <begin position="273"/>
        <end position="611"/>
    </location>
</feature>
<organism evidence="2 3">
    <name type="scientific">Enhygromyxa salina</name>
    <dbReference type="NCBI Taxonomy" id="215803"/>
    <lineage>
        <taxon>Bacteria</taxon>
        <taxon>Pseudomonadati</taxon>
        <taxon>Myxococcota</taxon>
        <taxon>Polyangia</taxon>
        <taxon>Nannocystales</taxon>
        <taxon>Nannocystaceae</taxon>
        <taxon>Enhygromyxa</taxon>
    </lineage>
</organism>
<sequence>MAYGASVDPRVSQSVLLAVSAVLSLAACRPDDAPGIFMEGGTGFTTPGDGDSDTSGTETSGQECGYCEGTLFHPCEGQPIDCFDFDEVCTSQGCLPCAPGQNTCLGNDVYTCDENGQPGELVEECDSEAAEVCSEGSCANACSVADDTPSNIGCEFWAVDLPNTRGLDDASKEPWGVVLANAGQTPADVIIERNIAALGEPDNLVVLDQTNVPPGLLKTVQLPRAEITGWTPATMEPPGPTGTAKTNNAFRITSTAPIVVYQFNTFTNDFSNDASLLLPSSGLGNVHRVIGYSTANPIDLIPIAGIPDRSSVAVIGTQDGTNVTIRPGTTTKSDMTSIPIGQPGVPFVVQLNQWEVVNIASDGIPGDMTGTVVEADKPVAVFSSGERAIAPSYAGDDFPTPPGWDPQEDNLCCTDHIEEQVFPATSLGTTFVITHSPERSNGGWVEPDILRFMAVAEPATVTTNLAPPHDSFTLQPGEMHEGWSQGDTIVESTTPIMVAQILVSQTYTAAFIGDPALTYFPTVEQYRERYVFLTPPTWTQNYFVLSTPYEFGGDGPSVGNFTLDGGALPVECTQEVAGMLGGVEYWSITCPVDEGAHLIEGDTDFGLTAYGYGPAGSYAYTGGADVKPIYDVPAIP</sequence>
<dbReference type="Pfam" id="PF17517">
    <property type="entry name" value="IgGFc_binding"/>
    <property type="match status" value="1"/>
</dbReference>
<proteinExistence type="predicted"/>
<dbReference type="PANTHER" id="PTHR46534:SF1">
    <property type="entry name" value="IGGFC-BINDING PROTEIN N-TERMINAL DOMAIN-CONTAINING PROTEIN"/>
    <property type="match status" value="1"/>
</dbReference>